<feature type="region of interest" description="Disordered" evidence="1">
    <location>
        <begin position="1"/>
        <end position="38"/>
    </location>
</feature>
<evidence type="ECO:0000313" key="2">
    <source>
        <dbReference type="EMBL" id="MEE4590159.1"/>
    </source>
</evidence>
<sequence>MKEQPTPAGPTDDGSRHPTDPSSVNDATSFRSSGGAYGSPKVLIKLVRRGWRVSVNTVAKLMAGRCHVN</sequence>
<accession>A0ABD5JSV3</accession>
<proteinExistence type="predicted"/>
<reference evidence="2 3" key="1">
    <citation type="submission" date="2023-11" db="EMBL/GenBank/DDBJ databases">
        <title>30 novel species of actinomycetes from the DSMZ collection.</title>
        <authorList>
            <person name="Nouioui I."/>
        </authorList>
    </citation>
    <scope>NUCLEOTIDE SEQUENCE [LARGE SCALE GENOMIC DNA]</scope>
    <source>
        <strain evidence="2 3">DSM 41602</strain>
    </source>
</reference>
<evidence type="ECO:0000256" key="1">
    <source>
        <dbReference type="SAM" id="MobiDB-lite"/>
    </source>
</evidence>
<comment type="caution">
    <text evidence="2">The sequence shown here is derived from an EMBL/GenBank/DDBJ whole genome shotgun (WGS) entry which is preliminary data.</text>
</comment>
<feature type="compositionally biased region" description="Polar residues" evidence="1">
    <location>
        <begin position="20"/>
        <end position="32"/>
    </location>
</feature>
<protein>
    <recommendedName>
        <fullName evidence="4">HTH-like domain-containing protein</fullName>
    </recommendedName>
</protein>
<evidence type="ECO:0000313" key="3">
    <source>
        <dbReference type="Proteomes" id="UP001354649"/>
    </source>
</evidence>
<organism evidence="2 3">
    <name type="scientific">Streptomyces antimycoticus</name>
    <dbReference type="NCBI Taxonomy" id="68175"/>
    <lineage>
        <taxon>Bacteria</taxon>
        <taxon>Bacillati</taxon>
        <taxon>Actinomycetota</taxon>
        <taxon>Actinomycetes</taxon>
        <taxon>Kitasatosporales</taxon>
        <taxon>Streptomycetaceae</taxon>
        <taxon>Streptomyces</taxon>
        <taxon>Streptomyces violaceusniger group</taxon>
    </lineage>
</organism>
<dbReference type="RefSeq" id="WP_125761882.1">
    <property type="nucleotide sequence ID" value="NZ_CP108856.1"/>
</dbReference>
<dbReference type="GeneID" id="97427895"/>
<evidence type="ECO:0008006" key="4">
    <source>
        <dbReference type="Google" id="ProtNLM"/>
    </source>
</evidence>
<dbReference type="AlphaFoldDB" id="A0ABD5JSV3"/>
<gene>
    <name evidence="2" type="ORF">V2K49_45650</name>
</gene>
<dbReference type="EMBL" id="JAZBJQ010000074">
    <property type="protein sequence ID" value="MEE4590159.1"/>
    <property type="molecule type" value="Genomic_DNA"/>
</dbReference>
<dbReference type="Proteomes" id="UP001354649">
    <property type="component" value="Unassembled WGS sequence"/>
</dbReference>
<name>A0ABD5JSV3_9ACTN</name>